<dbReference type="Proteomes" id="UP000284751">
    <property type="component" value="Unassembled WGS sequence"/>
</dbReference>
<evidence type="ECO:0000256" key="1">
    <source>
        <dbReference type="ARBA" id="ARBA00004651"/>
    </source>
</evidence>
<evidence type="ECO:0000313" key="9">
    <source>
        <dbReference type="EMBL" id="RGQ42380.1"/>
    </source>
</evidence>
<protein>
    <submittedName>
        <fullName evidence="9">ComEC family competence protein</fullName>
    </submittedName>
</protein>
<dbReference type="AlphaFoldDB" id="A0A412AYN3"/>
<organism evidence="9 10">
    <name type="scientific">[Clostridium] leptum</name>
    <dbReference type="NCBI Taxonomy" id="1535"/>
    <lineage>
        <taxon>Bacteria</taxon>
        <taxon>Bacillati</taxon>
        <taxon>Bacillota</taxon>
        <taxon>Clostridia</taxon>
        <taxon>Eubacteriales</taxon>
        <taxon>Oscillospiraceae</taxon>
        <taxon>Oscillospiraceae incertae sedis</taxon>
    </lineage>
</organism>
<dbReference type="Pfam" id="PF13567">
    <property type="entry name" value="DUF4131"/>
    <property type="match status" value="1"/>
</dbReference>
<evidence type="ECO:0000256" key="2">
    <source>
        <dbReference type="ARBA" id="ARBA00022475"/>
    </source>
</evidence>
<evidence type="ECO:0000256" key="4">
    <source>
        <dbReference type="ARBA" id="ARBA00022989"/>
    </source>
</evidence>
<comment type="subcellular location">
    <subcellularLocation>
        <location evidence="1">Cell membrane</location>
        <topology evidence="1">Multi-pass membrane protein</topology>
    </subcellularLocation>
</comment>
<feature type="domain" description="ComEC/Rec2-related protein" evidence="7">
    <location>
        <begin position="224"/>
        <end position="327"/>
    </location>
</feature>
<dbReference type="EMBL" id="QRTC01000012">
    <property type="protein sequence ID" value="RGQ42380.1"/>
    <property type="molecule type" value="Genomic_DNA"/>
</dbReference>
<feature type="domain" description="DUF4131" evidence="8">
    <location>
        <begin position="27"/>
        <end position="179"/>
    </location>
</feature>
<evidence type="ECO:0000313" key="10">
    <source>
        <dbReference type="Proteomes" id="UP000284751"/>
    </source>
</evidence>
<sequence length="329" mass="35750">MKRPLASIGFTYLIALLAAVFAGVNASVVLGISCLLLSLLLFCRKSTPKRLSALVLTAGIAFFAYFGAYQINVSPVSALDDSDATVSGTVTELPSEAYGRFYYVIETDSIMPEDGTVKSSDIPQRLKIRVSSTNAIELKAYDRLTAKVHLSKPTGSDEGLNTRNYYAAKNIYLTGFIYDYQPYTVTPGESHPFYYYALKVRERMTEALRALLPPRQSGLVCGVLLGDKSGLNEAVRDNFQITGVSHMLSVSGMHMAIIGQFLLWALLYFGIPKRGAALAASVGVFCFMAVTGFVPSVVRSGVMSILYLLGIGIRKQADPINSLALPCWC</sequence>
<dbReference type="InterPro" id="IPR004477">
    <property type="entry name" value="ComEC_N"/>
</dbReference>
<dbReference type="PROSITE" id="PS51257">
    <property type="entry name" value="PROKAR_LIPOPROTEIN"/>
    <property type="match status" value="1"/>
</dbReference>
<feature type="transmembrane region" description="Helical" evidence="6">
    <location>
        <begin position="12"/>
        <end position="41"/>
    </location>
</feature>
<keyword evidence="4 6" id="KW-1133">Transmembrane helix</keyword>
<evidence type="ECO:0000256" key="3">
    <source>
        <dbReference type="ARBA" id="ARBA00022692"/>
    </source>
</evidence>
<keyword evidence="2" id="KW-1003">Cell membrane</keyword>
<evidence type="ECO:0000256" key="5">
    <source>
        <dbReference type="ARBA" id="ARBA00023136"/>
    </source>
</evidence>
<dbReference type="GO" id="GO:0005886">
    <property type="term" value="C:plasma membrane"/>
    <property type="evidence" value="ECO:0007669"/>
    <property type="project" value="UniProtKB-SubCell"/>
</dbReference>
<accession>A0A412AYN3</accession>
<dbReference type="PANTHER" id="PTHR30619:SF1">
    <property type="entry name" value="RECOMBINATION PROTEIN 2"/>
    <property type="match status" value="1"/>
</dbReference>
<evidence type="ECO:0000259" key="8">
    <source>
        <dbReference type="Pfam" id="PF13567"/>
    </source>
</evidence>
<gene>
    <name evidence="9" type="ORF">DWY99_04650</name>
</gene>
<comment type="caution">
    <text evidence="9">The sequence shown here is derived from an EMBL/GenBank/DDBJ whole genome shotgun (WGS) entry which is preliminary data.</text>
</comment>
<dbReference type="Pfam" id="PF03772">
    <property type="entry name" value="Competence"/>
    <property type="match status" value="1"/>
</dbReference>
<dbReference type="PANTHER" id="PTHR30619">
    <property type="entry name" value="DNA INTERNALIZATION/COMPETENCE PROTEIN COMEC/REC2"/>
    <property type="match status" value="1"/>
</dbReference>
<dbReference type="InterPro" id="IPR052159">
    <property type="entry name" value="Competence_DNA_uptake"/>
</dbReference>
<evidence type="ECO:0000256" key="6">
    <source>
        <dbReference type="SAM" id="Phobius"/>
    </source>
</evidence>
<dbReference type="InterPro" id="IPR025405">
    <property type="entry name" value="DUF4131"/>
</dbReference>
<keyword evidence="3 6" id="KW-0812">Transmembrane</keyword>
<keyword evidence="5 6" id="KW-0472">Membrane</keyword>
<reference evidence="9 10" key="1">
    <citation type="submission" date="2018-08" db="EMBL/GenBank/DDBJ databases">
        <title>A genome reference for cultivated species of the human gut microbiota.</title>
        <authorList>
            <person name="Zou Y."/>
            <person name="Xue W."/>
            <person name="Luo G."/>
        </authorList>
    </citation>
    <scope>NUCLEOTIDE SEQUENCE [LARGE SCALE GENOMIC DNA]</scope>
    <source>
        <strain evidence="9 10">AF28-26</strain>
    </source>
</reference>
<feature type="transmembrane region" description="Helical" evidence="6">
    <location>
        <begin position="247"/>
        <end position="269"/>
    </location>
</feature>
<name>A0A412AYN3_9FIRM</name>
<proteinExistence type="predicted"/>
<feature type="transmembrane region" description="Helical" evidence="6">
    <location>
        <begin position="53"/>
        <end position="71"/>
    </location>
</feature>
<feature type="transmembrane region" description="Helical" evidence="6">
    <location>
        <begin position="276"/>
        <end position="298"/>
    </location>
</feature>
<evidence type="ECO:0000259" key="7">
    <source>
        <dbReference type="Pfam" id="PF03772"/>
    </source>
</evidence>